<evidence type="ECO:0000313" key="2">
    <source>
        <dbReference type="EMBL" id="RMQ12994.1"/>
    </source>
</evidence>
<reference evidence="3 4" key="1">
    <citation type="submission" date="2018-08" db="EMBL/GenBank/DDBJ databases">
        <title>Recombination of ecologically and evolutionarily significant loci maintains genetic cohesion in the Pseudomonas syringae species complex.</title>
        <authorList>
            <person name="Dillon M."/>
            <person name="Thakur S."/>
            <person name="Almeida R.N.D."/>
            <person name="Weir B.S."/>
            <person name="Guttman D.S."/>
        </authorList>
    </citation>
    <scope>NUCLEOTIDE SEQUENCE [LARGE SCALE GENOMIC DNA]</scope>
    <source>
        <strain evidence="2 3">ICMP 4182</strain>
        <strain evidence="1 4">ICMP 6372</strain>
    </source>
</reference>
<organism evidence="2 3">
    <name type="scientific">Pseudomonas savastanoi pv. glycinea</name>
    <name type="common">Pseudomonas syringae pv. glycinea</name>
    <dbReference type="NCBI Taxonomy" id="318"/>
    <lineage>
        <taxon>Bacteria</taxon>
        <taxon>Pseudomonadati</taxon>
        <taxon>Pseudomonadota</taxon>
        <taxon>Gammaproteobacteria</taxon>
        <taxon>Pseudomonadales</taxon>
        <taxon>Pseudomonadaceae</taxon>
        <taxon>Pseudomonas</taxon>
    </lineage>
</organism>
<name>A0A0N8RLW6_PSESG</name>
<sequence length="61" mass="6854">MHWILAIAMTGSSTASVMRPYSTEAECRKALEEFFEKPHGKTQYGGSCFREDSKVLKILKG</sequence>
<evidence type="ECO:0000313" key="3">
    <source>
        <dbReference type="Proteomes" id="UP000272471"/>
    </source>
</evidence>
<proteinExistence type="predicted"/>
<evidence type="ECO:0000313" key="1">
    <source>
        <dbReference type="EMBL" id="RMO28774.1"/>
    </source>
</evidence>
<dbReference type="EMBL" id="RBQX01000223">
    <property type="protein sequence ID" value="RMQ12994.1"/>
    <property type="molecule type" value="Genomic_DNA"/>
</dbReference>
<dbReference type="Proteomes" id="UP000272471">
    <property type="component" value="Unassembled WGS sequence"/>
</dbReference>
<gene>
    <name evidence="2" type="ORF">ALQ11_03855</name>
    <name evidence="1" type="ORF">ALQ42_02894</name>
</gene>
<dbReference type="Proteomes" id="UP000273536">
    <property type="component" value="Unassembled WGS sequence"/>
</dbReference>
<dbReference type="AlphaFoldDB" id="A0A0N8RLW6"/>
<dbReference type="RefSeq" id="WP_138984298.1">
    <property type="nucleotide sequence ID" value="NZ_LGLL01000105.1"/>
</dbReference>
<evidence type="ECO:0000313" key="4">
    <source>
        <dbReference type="Proteomes" id="UP000273536"/>
    </source>
</evidence>
<protein>
    <submittedName>
        <fullName evidence="2">Uncharacterized protein</fullName>
    </submittedName>
</protein>
<accession>A0A0N8RLW6</accession>
<dbReference type="EMBL" id="RBPS01000390">
    <property type="protein sequence ID" value="RMO28774.1"/>
    <property type="molecule type" value="Genomic_DNA"/>
</dbReference>
<comment type="caution">
    <text evidence="2">The sequence shown here is derived from an EMBL/GenBank/DDBJ whole genome shotgun (WGS) entry which is preliminary data.</text>
</comment>